<dbReference type="RefSeq" id="WP_254744043.1">
    <property type="nucleotide sequence ID" value="NZ_JANCLU010000015.1"/>
</dbReference>
<organism evidence="1 2">
    <name type="scientific">Alsobacter ponti</name>
    <dbReference type="NCBI Taxonomy" id="2962936"/>
    <lineage>
        <taxon>Bacteria</taxon>
        <taxon>Pseudomonadati</taxon>
        <taxon>Pseudomonadota</taxon>
        <taxon>Alphaproteobacteria</taxon>
        <taxon>Hyphomicrobiales</taxon>
        <taxon>Alsobacteraceae</taxon>
        <taxon>Alsobacter</taxon>
    </lineage>
</organism>
<keyword evidence="2" id="KW-1185">Reference proteome</keyword>
<reference evidence="1 2" key="1">
    <citation type="submission" date="2022-07" db="EMBL/GenBank/DDBJ databases">
        <authorList>
            <person name="Li W.-J."/>
            <person name="Deng Q.-Q."/>
        </authorList>
    </citation>
    <scope>NUCLEOTIDE SEQUENCE [LARGE SCALE GENOMIC DNA]</scope>
    <source>
        <strain evidence="1 2">SYSU M60028</strain>
    </source>
</reference>
<dbReference type="EMBL" id="JANCLU010000015">
    <property type="protein sequence ID" value="MCP8939915.1"/>
    <property type="molecule type" value="Genomic_DNA"/>
</dbReference>
<accession>A0ABT1LEI3</accession>
<evidence type="ECO:0000313" key="2">
    <source>
        <dbReference type="Proteomes" id="UP001205890"/>
    </source>
</evidence>
<protein>
    <submittedName>
        <fullName evidence="1">Uncharacterized protein</fullName>
    </submittedName>
</protein>
<evidence type="ECO:0000313" key="1">
    <source>
        <dbReference type="EMBL" id="MCP8939915.1"/>
    </source>
</evidence>
<name>A0ABT1LEI3_9HYPH</name>
<dbReference type="Proteomes" id="UP001205890">
    <property type="component" value="Unassembled WGS sequence"/>
</dbReference>
<gene>
    <name evidence="1" type="ORF">NK718_15415</name>
</gene>
<proteinExistence type="predicted"/>
<sequence>MNFDFFIDLSVSGPGCKTGISQLSALQETGSRSLALLAHIGALSIDAIRQKSDRLEHKRFGHADALAEAIGFDIADHYTPDVPTYFSRVSSPQIVTTLCEAKGVPAAPAWSRMKKAELAVIAAREIAGTRWLPEVLRAIGDTVEEAA</sequence>
<comment type="caution">
    <text evidence="1">The sequence shown here is derived from an EMBL/GenBank/DDBJ whole genome shotgun (WGS) entry which is preliminary data.</text>
</comment>